<comment type="caution">
    <text evidence="2">The sequence shown here is derived from an EMBL/GenBank/DDBJ whole genome shotgun (WGS) entry which is preliminary data.</text>
</comment>
<dbReference type="Proteomes" id="UP000486351">
    <property type="component" value="Unassembled WGS sequence"/>
</dbReference>
<organism evidence="2 4">
    <name type="scientific">Phytophthora fragariae</name>
    <dbReference type="NCBI Taxonomy" id="53985"/>
    <lineage>
        <taxon>Eukaryota</taxon>
        <taxon>Sar</taxon>
        <taxon>Stramenopiles</taxon>
        <taxon>Oomycota</taxon>
        <taxon>Peronosporomycetes</taxon>
        <taxon>Peronosporales</taxon>
        <taxon>Peronosporaceae</taxon>
        <taxon>Phytophthora</taxon>
    </lineage>
</organism>
<evidence type="ECO:0000256" key="1">
    <source>
        <dbReference type="SAM" id="MobiDB-lite"/>
    </source>
</evidence>
<reference evidence="4 5" key="1">
    <citation type="submission" date="2018-09" db="EMBL/GenBank/DDBJ databases">
        <title>Genomic investigation of the strawberry pathogen Phytophthora fragariae indicates pathogenicity is determined by transcriptional variation in three key races.</title>
        <authorList>
            <person name="Adams T.M."/>
            <person name="Armitage A.D."/>
            <person name="Sobczyk M.K."/>
            <person name="Bates H.J."/>
            <person name="Dunwell J.M."/>
            <person name="Nellist C.F."/>
            <person name="Harrison R.J."/>
        </authorList>
    </citation>
    <scope>NUCLEOTIDE SEQUENCE [LARGE SCALE GENOMIC DNA]</scope>
    <source>
        <strain evidence="3 5">NOV-77</strain>
        <strain evidence="2 4">SCRP245</strain>
    </source>
</reference>
<dbReference type="EMBL" id="QXFY01007085">
    <property type="protein sequence ID" value="KAE9266939.1"/>
    <property type="molecule type" value="Genomic_DNA"/>
</dbReference>
<evidence type="ECO:0000313" key="5">
    <source>
        <dbReference type="Proteomes" id="UP000486351"/>
    </source>
</evidence>
<dbReference type="Proteomes" id="UP000460718">
    <property type="component" value="Unassembled WGS sequence"/>
</dbReference>
<evidence type="ECO:0000313" key="4">
    <source>
        <dbReference type="Proteomes" id="UP000460718"/>
    </source>
</evidence>
<sequence>MVRASSPPRPSPKRRARPSKQIQEIEVIFGTFGRIGGNALDKCKNLQKLT</sequence>
<accession>A0A6A3GIU1</accession>
<dbReference type="AlphaFoldDB" id="A0A6A3GIU1"/>
<protein>
    <submittedName>
        <fullName evidence="2">Uncharacterized protein</fullName>
    </submittedName>
</protein>
<proteinExistence type="predicted"/>
<dbReference type="EMBL" id="QXFW01007340">
    <property type="protein sequence ID" value="KAE8957282.1"/>
    <property type="molecule type" value="Genomic_DNA"/>
</dbReference>
<feature type="region of interest" description="Disordered" evidence="1">
    <location>
        <begin position="1"/>
        <end position="22"/>
    </location>
</feature>
<evidence type="ECO:0000313" key="3">
    <source>
        <dbReference type="EMBL" id="KAE9266939.1"/>
    </source>
</evidence>
<gene>
    <name evidence="3" type="ORF">PF008_g31484</name>
    <name evidence="2" type="ORF">PF011_g31200</name>
</gene>
<name>A0A6A3GIU1_9STRA</name>
<feature type="non-terminal residue" evidence="2">
    <location>
        <position position="50"/>
    </location>
</feature>
<evidence type="ECO:0000313" key="2">
    <source>
        <dbReference type="EMBL" id="KAE8957282.1"/>
    </source>
</evidence>